<reference evidence="3 4" key="1">
    <citation type="submission" date="2022-09" db="EMBL/GenBank/DDBJ databases">
        <authorList>
            <person name="Palmer J.M."/>
        </authorList>
    </citation>
    <scope>NUCLEOTIDE SEQUENCE [LARGE SCALE GENOMIC DNA]</scope>
    <source>
        <strain evidence="3 4">DSM 7382</strain>
    </source>
</reference>
<organism evidence="3 4">
    <name type="scientific">Cerrena zonata</name>
    <dbReference type="NCBI Taxonomy" id="2478898"/>
    <lineage>
        <taxon>Eukaryota</taxon>
        <taxon>Fungi</taxon>
        <taxon>Dikarya</taxon>
        <taxon>Basidiomycota</taxon>
        <taxon>Agaricomycotina</taxon>
        <taxon>Agaricomycetes</taxon>
        <taxon>Polyporales</taxon>
        <taxon>Cerrenaceae</taxon>
        <taxon>Cerrena</taxon>
    </lineage>
</organism>
<keyword evidence="4" id="KW-1185">Reference proteome</keyword>
<dbReference type="Proteomes" id="UP001385951">
    <property type="component" value="Unassembled WGS sequence"/>
</dbReference>
<keyword evidence="2" id="KW-1133">Transmembrane helix</keyword>
<feature type="region of interest" description="Disordered" evidence="1">
    <location>
        <begin position="132"/>
        <end position="260"/>
    </location>
</feature>
<keyword evidence="2" id="KW-0812">Transmembrane</keyword>
<evidence type="ECO:0008006" key="5">
    <source>
        <dbReference type="Google" id="ProtNLM"/>
    </source>
</evidence>
<evidence type="ECO:0000313" key="3">
    <source>
        <dbReference type="EMBL" id="KAK7691450.1"/>
    </source>
</evidence>
<sequence>MSLDISFNIAGLVIGILGLGTFQMLIFVIRSLLPHHRLASLEKDYTAAVNLFECSLAEDLLFDREVIRIRETLESIRASMNLLHNEAIGLRSVWQQLSAIFRTMSSELGELCDRIHEVRVVLASSSQNGRARLQETGRRYRPCIRPSTTTSSNARSSRMTYVMPMGSQSSPSDVLDRSAGSDIVPNQPRCLDAPPSGSSNHSTSSLPSTQPPARRDSTHSTVSTADTMVDLEASDITKSSADQATPSHTSGTSLNPQTLPILDRSDTLSAANSLRKYCADLVDHVDSIQSFLSLPSSRLDPDVDIDGLSEGLSASKAHLASLSRFWSRPETGLLLPS</sequence>
<evidence type="ECO:0000313" key="4">
    <source>
        <dbReference type="Proteomes" id="UP001385951"/>
    </source>
</evidence>
<protein>
    <recommendedName>
        <fullName evidence="5">Fungal N-terminal domain-containing protein</fullName>
    </recommendedName>
</protein>
<proteinExistence type="predicted"/>
<keyword evidence="2" id="KW-0472">Membrane</keyword>
<evidence type="ECO:0000256" key="2">
    <source>
        <dbReference type="SAM" id="Phobius"/>
    </source>
</evidence>
<dbReference type="AlphaFoldDB" id="A0AAW0GQE7"/>
<feature type="compositionally biased region" description="Low complexity" evidence="1">
    <location>
        <begin position="145"/>
        <end position="158"/>
    </location>
</feature>
<gene>
    <name evidence="3" type="ORF">QCA50_004849</name>
</gene>
<feature type="compositionally biased region" description="Polar residues" evidence="1">
    <location>
        <begin position="236"/>
        <end position="258"/>
    </location>
</feature>
<evidence type="ECO:0000256" key="1">
    <source>
        <dbReference type="SAM" id="MobiDB-lite"/>
    </source>
</evidence>
<feature type="transmembrane region" description="Helical" evidence="2">
    <location>
        <begin position="6"/>
        <end position="29"/>
    </location>
</feature>
<comment type="caution">
    <text evidence="3">The sequence shown here is derived from an EMBL/GenBank/DDBJ whole genome shotgun (WGS) entry which is preliminary data.</text>
</comment>
<name>A0AAW0GQE7_9APHY</name>
<feature type="compositionally biased region" description="Low complexity" evidence="1">
    <location>
        <begin position="194"/>
        <end position="208"/>
    </location>
</feature>
<accession>A0AAW0GQE7</accession>
<dbReference type="EMBL" id="JASBNA010000005">
    <property type="protein sequence ID" value="KAK7691450.1"/>
    <property type="molecule type" value="Genomic_DNA"/>
</dbReference>